<sequence>MNDHDLKQLWQEQDMTLAPLTLDTVKQEVQRTHRRVARRNAMEYAACVLVIAVFGFYITVFPSPLMRAGSALIILATVFIAWQLHRRASNQALPGAAGEQGWMQHQRAQLARQRDALRSAWLWYVAPLLPGTVLFRWGVEVDLAPGGPFARGWAANLAIALIFGAVALVNWLAARRLQKRLDQLDRDAR</sequence>
<proteinExistence type="predicted"/>
<evidence type="ECO:0000313" key="3">
    <source>
        <dbReference type="Proteomes" id="UP000197446"/>
    </source>
</evidence>
<accession>A0A254N7C6</accession>
<evidence type="ECO:0000313" key="2">
    <source>
        <dbReference type="EMBL" id="OWR03630.1"/>
    </source>
</evidence>
<name>A0A254N7C6_9BURK</name>
<organism evidence="2 3">
    <name type="scientific">Roseateles puraquae</name>
    <dbReference type="NCBI Taxonomy" id="431059"/>
    <lineage>
        <taxon>Bacteria</taxon>
        <taxon>Pseudomonadati</taxon>
        <taxon>Pseudomonadota</taxon>
        <taxon>Betaproteobacteria</taxon>
        <taxon>Burkholderiales</taxon>
        <taxon>Sphaerotilaceae</taxon>
        <taxon>Roseateles</taxon>
    </lineage>
</organism>
<dbReference type="OrthoDB" id="8777999at2"/>
<comment type="caution">
    <text evidence="2">The sequence shown here is derived from an EMBL/GenBank/DDBJ whole genome shotgun (WGS) entry which is preliminary data.</text>
</comment>
<feature type="transmembrane region" description="Helical" evidence="1">
    <location>
        <begin position="121"/>
        <end position="139"/>
    </location>
</feature>
<keyword evidence="3" id="KW-1185">Reference proteome</keyword>
<dbReference type="Proteomes" id="UP000197446">
    <property type="component" value="Unassembled WGS sequence"/>
</dbReference>
<reference evidence="2 3" key="1">
    <citation type="journal article" date="2007" name="Int. J. Syst. Evol. Microbiol.">
        <title>Description of Pelomonas aquatica sp. nov. and Pelomonas puraquae sp. nov., isolated from industrial and haemodialysis water.</title>
        <authorList>
            <person name="Gomila M."/>
            <person name="Bowien B."/>
            <person name="Falsen E."/>
            <person name="Moore E.R."/>
            <person name="Lalucat J."/>
        </authorList>
    </citation>
    <scope>NUCLEOTIDE SEQUENCE [LARGE SCALE GENOMIC DNA]</scope>
    <source>
        <strain evidence="2 3">CCUG 52769</strain>
    </source>
</reference>
<keyword evidence="1" id="KW-0812">Transmembrane</keyword>
<evidence type="ECO:0000256" key="1">
    <source>
        <dbReference type="SAM" id="Phobius"/>
    </source>
</evidence>
<dbReference type="EMBL" id="NISI01000005">
    <property type="protein sequence ID" value="OWR03630.1"/>
    <property type="molecule type" value="Genomic_DNA"/>
</dbReference>
<gene>
    <name evidence="2" type="ORF">CDO81_14170</name>
</gene>
<protein>
    <submittedName>
        <fullName evidence="2">Uncharacterized protein</fullName>
    </submittedName>
</protein>
<feature type="transmembrane region" description="Helical" evidence="1">
    <location>
        <begin position="41"/>
        <end position="59"/>
    </location>
</feature>
<keyword evidence="1" id="KW-0472">Membrane</keyword>
<feature type="transmembrane region" description="Helical" evidence="1">
    <location>
        <begin position="65"/>
        <end position="84"/>
    </location>
</feature>
<dbReference type="AlphaFoldDB" id="A0A254N7C6"/>
<feature type="transmembrane region" description="Helical" evidence="1">
    <location>
        <begin position="151"/>
        <end position="173"/>
    </location>
</feature>
<keyword evidence="1" id="KW-1133">Transmembrane helix</keyword>
<dbReference type="RefSeq" id="WP_088483867.1">
    <property type="nucleotide sequence ID" value="NZ_NISI01000005.1"/>
</dbReference>